<keyword evidence="2" id="KW-1185">Reference proteome</keyword>
<reference evidence="1" key="1">
    <citation type="submission" date="2021-02" db="EMBL/GenBank/DDBJ databases">
        <authorList>
            <person name="Bekaert M."/>
        </authorList>
    </citation>
    <scope>NUCLEOTIDE SEQUENCE</scope>
    <source>
        <strain evidence="1">IoA-00</strain>
    </source>
</reference>
<evidence type="ECO:0000313" key="1">
    <source>
        <dbReference type="EMBL" id="CAF2970398.1"/>
    </source>
</evidence>
<proteinExistence type="predicted"/>
<protein>
    <submittedName>
        <fullName evidence="1">(salmon louse) hypothetical protein</fullName>
    </submittedName>
</protein>
<gene>
    <name evidence="1" type="ORF">LSAA_11463</name>
</gene>
<sequence>MNEEIELVEQDYSPINKEGDEVGINMESYLKYSGTPIREICESIQVFNLGIHILRLLKQNLAQGLGAIFGLYADCFVSMSLFLFLDESILNTSSYPKTDWTKFPSFRASP</sequence>
<dbReference type="Proteomes" id="UP000675881">
    <property type="component" value="Chromosome 6"/>
</dbReference>
<dbReference type="AlphaFoldDB" id="A0A7R8HA36"/>
<evidence type="ECO:0000313" key="2">
    <source>
        <dbReference type="Proteomes" id="UP000675881"/>
    </source>
</evidence>
<accession>A0A7R8HA36</accession>
<dbReference type="EMBL" id="HG994585">
    <property type="protein sequence ID" value="CAF2970398.1"/>
    <property type="molecule type" value="Genomic_DNA"/>
</dbReference>
<organism evidence="1 2">
    <name type="scientific">Lepeophtheirus salmonis</name>
    <name type="common">Salmon louse</name>
    <name type="synonym">Caligus salmonis</name>
    <dbReference type="NCBI Taxonomy" id="72036"/>
    <lineage>
        <taxon>Eukaryota</taxon>
        <taxon>Metazoa</taxon>
        <taxon>Ecdysozoa</taxon>
        <taxon>Arthropoda</taxon>
        <taxon>Crustacea</taxon>
        <taxon>Multicrustacea</taxon>
        <taxon>Hexanauplia</taxon>
        <taxon>Copepoda</taxon>
        <taxon>Siphonostomatoida</taxon>
        <taxon>Caligidae</taxon>
        <taxon>Lepeophtheirus</taxon>
    </lineage>
</organism>
<name>A0A7R8HA36_LEPSM</name>